<dbReference type="Pfam" id="PF00672">
    <property type="entry name" value="HAMP"/>
    <property type="match status" value="1"/>
</dbReference>
<dbReference type="SMART" id="SM00387">
    <property type="entry name" value="HATPase_c"/>
    <property type="match status" value="1"/>
</dbReference>
<accession>A0AAE3EI03</accession>
<keyword evidence="9" id="KW-0067">ATP-binding</keyword>
<dbReference type="SMART" id="SM00304">
    <property type="entry name" value="HAMP"/>
    <property type="match status" value="1"/>
</dbReference>
<comment type="catalytic activity">
    <reaction evidence="1">
        <text>ATP + protein L-histidine = ADP + protein N-phospho-L-histidine.</text>
        <dbReference type="EC" id="2.7.13.3"/>
    </reaction>
</comment>
<feature type="domain" description="HAMP" evidence="12">
    <location>
        <begin position="176"/>
        <end position="228"/>
    </location>
</feature>
<dbReference type="EC" id="2.7.13.3" evidence="3"/>
<dbReference type="InterPro" id="IPR003660">
    <property type="entry name" value="HAMP_dom"/>
</dbReference>
<evidence type="ECO:0000256" key="3">
    <source>
        <dbReference type="ARBA" id="ARBA00012438"/>
    </source>
</evidence>
<dbReference type="CDD" id="cd06225">
    <property type="entry name" value="HAMP"/>
    <property type="match status" value="1"/>
</dbReference>
<dbReference type="Proteomes" id="UP001198163">
    <property type="component" value="Unassembled WGS sequence"/>
</dbReference>
<evidence type="ECO:0000256" key="7">
    <source>
        <dbReference type="ARBA" id="ARBA00022741"/>
    </source>
</evidence>
<dbReference type="InterPro" id="IPR003661">
    <property type="entry name" value="HisK_dim/P_dom"/>
</dbReference>
<keyword evidence="5" id="KW-0597">Phosphoprotein</keyword>
<dbReference type="PANTHER" id="PTHR44936:SF10">
    <property type="entry name" value="SENSOR PROTEIN RSTB"/>
    <property type="match status" value="1"/>
</dbReference>
<dbReference type="InterPro" id="IPR004358">
    <property type="entry name" value="Sig_transdc_His_kin-like_C"/>
</dbReference>
<dbReference type="InterPro" id="IPR036890">
    <property type="entry name" value="HATPase_C_sf"/>
</dbReference>
<proteinExistence type="predicted"/>
<feature type="transmembrane region" description="Helical" evidence="10">
    <location>
        <begin position="6"/>
        <end position="28"/>
    </location>
</feature>
<evidence type="ECO:0000259" key="12">
    <source>
        <dbReference type="PROSITE" id="PS50885"/>
    </source>
</evidence>
<dbReference type="PROSITE" id="PS50885">
    <property type="entry name" value="HAMP"/>
    <property type="match status" value="1"/>
</dbReference>
<evidence type="ECO:0000256" key="8">
    <source>
        <dbReference type="ARBA" id="ARBA00022777"/>
    </source>
</evidence>
<dbReference type="Gene3D" id="1.10.287.130">
    <property type="match status" value="1"/>
</dbReference>
<keyword evidence="8 13" id="KW-0418">Kinase</keyword>
<gene>
    <name evidence="13" type="ORF">K7J14_09960</name>
</gene>
<dbReference type="SUPFAM" id="SSF47384">
    <property type="entry name" value="Homodimeric domain of signal transducing histidine kinase"/>
    <property type="match status" value="1"/>
</dbReference>
<dbReference type="Pfam" id="PF00512">
    <property type="entry name" value="HisKA"/>
    <property type="match status" value="1"/>
</dbReference>
<reference evidence="13" key="1">
    <citation type="submission" date="2021-08" db="EMBL/GenBank/DDBJ databases">
        <title>Comparative analyses of Brucepasteria parasyntrophica and Teretinema zuelzerae.</title>
        <authorList>
            <person name="Song Y."/>
            <person name="Brune A."/>
        </authorList>
    </citation>
    <scope>NUCLEOTIDE SEQUENCE</scope>
    <source>
        <strain evidence="13">DSM 1903</strain>
    </source>
</reference>
<dbReference type="SUPFAM" id="SSF158472">
    <property type="entry name" value="HAMP domain-like"/>
    <property type="match status" value="1"/>
</dbReference>
<dbReference type="Gene3D" id="3.30.565.10">
    <property type="entry name" value="Histidine kinase-like ATPase, C-terminal domain"/>
    <property type="match status" value="1"/>
</dbReference>
<keyword evidence="10" id="KW-0812">Transmembrane</keyword>
<evidence type="ECO:0000256" key="9">
    <source>
        <dbReference type="ARBA" id="ARBA00022840"/>
    </source>
</evidence>
<name>A0AAE3EI03_9SPIR</name>
<feature type="domain" description="Histidine kinase" evidence="11">
    <location>
        <begin position="236"/>
        <end position="453"/>
    </location>
</feature>
<keyword evidence="10" id="KW-0472">Membrane</keyword>
<dbReference type="CDD" id="cd00075">
    <property type="entry name" value="HATPase"/>
    <property type="match status" value="1"/>
</dbReference>
<dbReference type="PROSITE" id="PS50109">
    <property type="entry name" value="HIS_KIN"/>
    <property type="match status" value="1"/>
</dbReference>
<evidence type="ECO:0000313" key="13">
    <source>
        <dbReference type="EMBL" id="MCD1655022.1"/>
    </source>
</evidence>
<evidence type="ECO:0000256" key="2">
    <source>
        <dbReference type="ARBA" id="ARBA00004651"/>
    </source>
</evidence>
<dbReference type="GO" id="GO:0005886">
    <property type="term" value="C:plasma membrane"/>
    <property type="evidence" value="ECO:0007669"/>
    <property type="project" value="UniProtKB-SubCell"/>
</dbReference>
<dbReference type="GO" id="GO:0000155">
    <property type="term" value="F:phosphorelay sensor kinase activity"/>
    <property type="evidence" value="ECO:0007669"/>
    <property type="project" value="InterPro"/>
</dbReference>
<dbReference type="RefSeq" id="WP_230755751.1">
    <property type="nucleotide sequence ID" value="NZ_JAINWA010000003.1"/>
</dbReference>
<keyword evidence="7" id="KW-0547">Nucleotide-binding</keyword>
<dbReference type="PANTHER" id="PTHR44936">
    <property type="entry name" value="SENSOR PROTEIN CREC"/>
    <property type="match status" value="1"/>
</dbReference>
<dbReference type="GO" id="GO:0005524">
    <property type="term" value="F:ATP binding"/>
    <property type="evidence" value="ECO:0007669"/>
    <property type="project" value="UniProtKB-KW"/>
</dbReference>
<dbReference type="InterPro" id="IPR005467">
    <property type="entry name" value="His_kinase_dom"/>
</dbReference>
<keyword evidence="10" id="KW-1133">Transmembrane helix</keyword>
<dbReference type="InterPro" id="IPR050980">
    <property type="entry name" value="2C_sensor_his_kinase"/>
</dbReference>
<keyword evidence="14" id="KW-1185">Reference proteome</keyword>
<comment type="caution">
    <text evidence="13">The sequence shown here is derived from an EMBL/GenBank/DDBJ whole genome shotgun (WGS) entry which is preliminary data.</text>
</comment>
<dbReference type="AlphaFoldDB" id="A0AAE3EI03"/>
<sequence length="453" mass="50470">MKIRTQFAALIIGIILVPFSIMVGALVFSWAREPERILIPGYKEISEIAGTDIDPEQWRELAKILERRPAAIENLVLGANQTILYSGFAHYDAGRTFGYEDLFNLMRDTSHQYFYQLDRPTEKGTDEEASNFLVVSRVMRKERRPPDHITILFRGMSLVFFSILAFSLAMSSVIARSITRSVTLLDEHTRRIASGELDLALEARGSNEITSLTDSFNRMRLALKDAQVRRNRFIMGVSHDLKTPLALIKGYAEAISDGLAEEPASRAKALEIIGTKVAQLEGMIDDLIGFVKLDSGEWRQNLRLQSVGPLLRDFASRFSSDAELYHRTALADINIPDDIRVPLDDRLFVRALENLAGNALRFTEEGGTIRIDGLVSKGLVKISVSDDGIGISAEDLPRIFDLFYRGTASRREEGMGMGLAVVKTVADSHGWEIRAASEPAKGSVFTIEIPYDA</sequence>
<dbReference type="SMART" id="SM00388">
    <property type="entry name" value="HisKA"/>
    <property type="match status" value="1"/>
</dbReference>
<evidence type="ECO:0000256" key="5">
    <source>
        <dbReference type="ARBA" id="ARBA00022553"/>
    </source>
</evidence>
<dbReference type="InterPro" id="IPR003594">
    <property type="entry name" value="HATPase_dom"/>
</dbReference>
<dbReference type="Pfam" id="PF02518">
    <property type="entry name" value="HATPase_c"/>
    <property type="match status" value="1"/>
</dbReference>
<evidence type="ECO:0000256" key="6">
    <source>
        <dbReference type="ARBA" id="ARBA00022679"/>
    </source>
</evidence>
<dbReference type="SUPFAM" id="SSF55874">
    <property type="entry name" value="ATPase domain of HSP90 chaperone/DNA topoisomerase II/histidine kinase"/>
    <property type="match status" value="1"/>
</dbReference>
<evidence type="ECO:0000259" key="11">
    <source>
        <dbReference type="PROSITE" id="PS50109"/>
    </source>
</evidence>
<evidence type="ECO:0000256" key="10">
    <source>
        <dbReference type="SAM" id="Phobius"/>
    </source>
</evidence>
<keyword evidence="6" id="KW-0808">Transferase</keyword>
<dbReference type="EMBL" id="JAINWA010000003">
    <property type="protein sequence ID" value="MCD1655022.1"/>
    <property type="molecule type" value="Genomic_DNA"/>
</dbReference>
<keyword evidence="4" id="KW-1003">Cell membrane</keyword>
<organism evidence="13 14">
    <name type="scientific">Teretinema zuelzerae</name>
    <dbReference type="NCBI Taxonomy" id="156"/>
    <lineage>
        <taxon>Bacteria</taxon>
        <taxon>Pseudomonadati</taxon>
        <taxon>Spirochaetota</taxon>
        <taxon>Spirochaetia</taxon>
        <taxon>Spirochaetales</taxon>
        <taxon>Treponemataceae</taxon>
        <taxon>Teretinema</taxon>
    </lineage>
</organism>
<dbReference type="PRINTS" id="PR00344">
    <property type="entry name" value="BCTRLSENSOR"/>
</dbReference>
<protein>
    <recommendedName>
        <fullName evidence="3">histidine kinase</fullName>
        <ecNumber evidence="3">2.7.13.3</ecNumber>
    </recommendedName>
</protein>
<evidence type="ECO:0000256" key="1">
    <source>
        <dbReference type="ARBA" id="ARBA00000085"/>
    </source>
</evidence>
<dbReference type="CDD" id="cd00082">
    <property type="entry name" value="HisKA"/>
    <property type="match status" value="1"/>
</dbReference>
<evidence type="ECO:0000313" key="14">
    <source>
        <dbReference type="Proteomes" id="UP001198163"/>
    </source>
</evidence>
<dbReference type="InterPro" id="IPR036097">
    <property type="entry name" value="HisK_dim/P_sf"/>
</dbReference>
<comment type="subcellular location">
    <subcellularLocation>
        <location evidence="2">Cell membrane</location>
        <topology evidence="2">Multi-pass membrane protein</topology>
    </subcellularLocation>
</comment>
<dbReference type="Gene3D" id="6.10.340.10">
    <property type="match status" value="1"/>
</dbReference>
<evidence type="ECO:0000256" key="4">
    <source>
        <dbReference type="ARBA" id="ARBA00022475"/>
    </source>
</evidence>